<sequence>MGVAQRPGWEGRIIIAYIAIGVLQMMAFVGVVYGMIAGSAYLSRRLMRSKYDRATVANIVVDGAGAATIRVLATFTGVRGLPWWYAVATNNAKPLLVIERDAVRIRVIRERRRPFPNIASVDVRQATGTVNLDLRFRGSPLTFSANLGKCPLPRTFCRFSRHTFR</sequence>
<gene>
    <name evidence="2" type="ORF">SAMN05192583_3344</name>
</gene>
<protein>
    <submittedName>
        <fullName evidence="2">Uncharacterized protein</fullName>
    </submittedName>
</protein>
<evidence type="ECO:0000313" key="3">
    <source>
        <dbReference type="Proteomes" id="UP000199206"/>
    </source>
</evidence>
<reference evidence="3" key="1">
    <citation type="submission" date="2016-10" db="EMBL/GenBank/DDBJ databases">
        <authorList>
            <person name="Varghese N."/>
            <person name="Submissions S."/>
        </authorList>
    </citation>
    <scope>NUCLEOTIDE SEQUENCE [LARGE SCALE GENOMIC DNA]</scope>
    <source>
        <strain evidence="3">S6-262</strain>
    </source>
</reference>
<evidence type="ECO:0000256" key="1">
    <source>
        <dbReference type="SAM" id="Phobius"/>
    </source>
</evidence>
<keyword evidence="1" id="KW-1133">Transmembrane helix</keyword>
<organism evidence="2 3">
    <name type="scientific">Sphingomonas gellani</name>
    <dbReference type="NCBI Taxonomy" id="1166340"/>
    <lineage>
        <taxon>Bacteria</taxon>
        <taxon>Pseudomonadati</taxon>
        <taxon>Pseudomonadota</taxon>
        <taxon>Alphaproteobacteria</taxon>
        <taxon>Sphingomonadales</taxon>
        <taxon>Sphingomonadaceae</taxon>
        <taxon>Sphingomonas</taxon>
    </lineage>
</organism>
<dbReference type="AlphaFoldDB" id="A0A1H8INX7"/>
<name>A0A1H8INX7_9SPHN</name>
<accession>A0A1H8INX7</accession>
<proteinExistence type="predicted"/>
<dbReference type="EMBL" id="FOCF01000010">
    <property type="protein sequence ID" value="SEN69726.1"/>
    <property type="molecule type" value="Genomic_DNA"/>
</dbReference>
<keyword evidence="1" id="KW-0812">Transmembrane</keyword>
<feature type="transmembrane region" description="Helical" evidence="1">
    <location>
        <begin position="14"/>
        <end position="42"/>
    </location>
</feature>
<dbReference type="STRING" id="1166340.SAMN05192583_3344"/>
<evidence type="ECO:0000313" key="2">
    <source>
        <dbReference type="EMBL" id="SEN69726.1"/>
    </source>
</evidence>
<keyword evidence="1" id="KW-0472">Membrane</keyword>
<keyword evidence="3" id="KW-1185">Reference proteome</keyword>
<dbReference type="Proteomes" id="UP000199206">
    <property type="component" value="Unassembled WGS sequence"/>
</dbReference>